<dbReference type="InterPro" id="IPR005828">
    <property type="entry name" value="MFS_sugar_transport-like"/>
</dbReference>
<feature type="non-terminal residue" evidence="7">
    <location>
        <position position="1"/>
    </location>
</feature>
<sequence length="374" mass="40698">MGFQISGMSSPSPYIQSFINSSWYQRYEETPPPQTVTLIWSLIISAYAVGGLCGAVSVKLVNGKFGRRKTMAGNNLFFIVGGVVMLTSKYANSFEMIVVARFLFGIGSGLGGSTQLMYLGESAPKQLRGRVTFSVVIFLSLGKLFVQMVVLPLLPDAPRFLLIEKGDLSACRKALQSLWGPGEYQAEIDEMLLEKAALKGNNSMLAFLGDRSVRLSVVSIFSFDILHKADVPVDQIRYVTLGFGGSEVVAAIASRTGRRPLLFGGFGVMFTMLVLITVTLNLENPGVWVAYFTAALFMIFIICFSGGPSATIQALLNDSFVQSRRPAALSLLGIQRWGQLAILGFVFPFILVRSFVRSHAELGRQPGGSDRSDP</sequence>
<dbReference type="InterPro" id="IPR036259">
    <property type="entry name" value="MFS_trans_sf"/>
</dbReference>
<feature type="transmembrane region" description="Helical" evidence="5">
    <location>
        <begin position="38"/>
        <end position="61"/>
    </location>
</feature>
<dbReference type="EMBL" id="JANIIK010000046">
    <property type="protein sequence ID" value="KAJ3602477.1"/>
    <property type="molecule type" value="Genomic_DNA"/>
</dbReference>
<feature type="transmembrane region" description="Helical" evidence="5">
    <location>
        <begin position="288"/>
        <end position="316"/>
    </location>
</feature>
<name>A0A9Q0EDI4_9TELE</name>
<dbReference type="PROSITE" id="PS00217">
    <property type="entry name" value="SUGAR_TRANSPORT_2"/>
    <property type="match status" value="1"/>
</dbReference>
<feature type="transmembrane region" description="Helical" evidence="5">
    <location>
        <begin position="337"/>
        <end position="356"/>
    </location>
</feature>
<evidence type="ECO:0000256" key="3">
    <source>
        <dbReference type="ARBA" id="ARBA00022989"/>
    </source>
</evidence>
<reference evidence="7" key="1">
    <citation type="submission" date="2022-07" db="EMBL/GenBank/DDBJ databases">
        <title>Chromosome-level genome of Muraenolepis orangiensis.</title>
        <authorList>
            <person name="Kim J."/>
        </authorList>
    </citation>
    <scope>NUCLEOTIDE SEQUENCE</scope>
    <source>
        <strain evidence="7">KU_S4_2022</strain>
        <tissue evidence="7">Muscle</tissue>
    </source>
</reference>
<evidence type="ECO:0000313" key="7">
    <source>
        <dbReference type="EMBL" id="KAJ3602477.1"/>
    </source>
</evidence>
<dbReference type="PANTHER" id="PTHR23503">
    <property type="entry name" value="SOLUTE CARRIER FAMILY 2"/>
    <property type="match status" value="1"/>
</dbReference>
<dbReference type="GO" id="GO:0046323">
    <property type="term" value="P:D-glucose import"/>
    <property type="evidence" value="ECO:0007669"/>
    <property type="project" value="TreeGrafter"/>
</dbReference>
<proteinExistence type="predicted"/>
<comment type="caution">
    <text evidence="7">The sequence shown here is derived from an EMBL/GenBank/DDBJ whole genome shotgun (WGS) entry which is preliminary data.</text>
</comment>
<dbReference type="GO" id="GO:0070837">
    <property type="term" value="P:dehydroascorbic acid transport"/>
    <property type="evidence" value="ECO:0007669"/>
    <property type="project" value="TreeGrafter"/>
</dbReference>
<dbReference type="Proteomes" id="UP001148018">
    <property type="component" value="Unassembled WGS sequence"/>
</dbReference>
<gene>
    <name evidence="7" type="ORF">NHX12_030232</name>
</gene>
<feature type="transmembrane region" description="Helical" evidence="5">
    <location>
        <begin position="97"/>
        <end position="119"/>
    </location>
</feature>
<keyword evidence="8" id="KW-1185">Reference proteome</keyword>
<evidence type="ECO:0000256" key="1">
    <source>
        <dbReference type="ARBA" id="ARBA00004141"/>
    </source>
</evidence>
<dbReference type="SUPFAM" id="SSF103473">
    <property type="entry name" value="MFS general substrate transporter"/>
    <property type="match status" value="1"/>
</dbReference>
<dbReference type="InterPro" id="IPR020846">
    <property type="entry name" value="MFS_dom"/>
</dbReference>
<dbReference type="InterPro" id="IPR005829">
    <property type="entry name" value="Sugar_transporter_CS"/>
</dbReference>
<dbReference type="PANTHER" id="PTHR23503:SF130">
    <property type="entry name" value="SOLUTE CARRIER FAMILY 2 (FACILITATED GLUCOSE TRANSPORTER), MEMBER 9-LIKE 1"/>
    <property type="match status" value="1"/>
</dbReference>
<dbReference type="Gene3D" id="1.20.1250.20">
    <property type="entry name" value="MFS general substrate transporter like domains"/>
    <property type="match status" value="2"/>
</dbReference>
<dbReference type="GO" id="GO:0055056">
    <property type="term" value="F:D-glucose transmembrane transporter activity"/>
    <property type="evidence" value="ECO:0007669"/>
    <property type="project" value="TreeGrafter"/>
</dbReference>
<dbReference type="GO" id="GO:0005886">
    <property type="term" value="C:plasma membrane"/>
    <property type="evidence" value="ECO:0007669"/>
    <property type="project" value="TreeGrafter"/>
</dbReference>
<dbReference type="InterPro" id="IPR045263">
    <property type="entry name" value="GLUT"/>
</dbReference>
<dbReference type="OrthoDB" id="4142200at2759"/>
<accession>A0A9Q0EDI4</accession>
<feature type="transmembrane region" description="Helical" evidence="5">
    <location>
        <begin position="261"/>
        <end position="282"/>
    </location>
</feature>
<dbReference type="Pfam" id="PF00083">
    <property type="entry name" value="Sugar_tr"/>
    <property type="match status" value="1"/>
</dbReference>
<keyword evidence="3 5" id="KW-1133">Transmembrane helix</keyword>
<evidence type="ECO:0000256" key="4">
    <source>
        <dbReference type="ARBA" id="ARBA00023136"/>
    </source>
</evidence>
<keyword evidence="2 5" id="KW-0812">Transmembrane</keyword>
<evidence type="ECO:0000256" key="5">
    <source>
        <dbReference type="SAM" id="Phobius"/>
    </source>
</evidence>
<evidence type="ECO:0000313" key="8">
    <source>
        <dbReference type="Proteomes" id="UP001148018"/>
    </source>
</evidence>
<comment type="subcellular location">
    <subcellularLocation>
        <location evidence="1">Membrane</location>
        <topology evidence="1">Multi-pass membrane protein</topology>
    </subcellularLocation>
</comment>
<dbReference type="AlphaFoldDB" id="A0A9Q0EDI4"/>
<evidence type="ECO:0000256" key="2">
    <source>
        <dbReference type="ARBA" id="ARBA00022692"/>
    </source>
</evidence>
<protein>
    <recommendedName>
        <fullName evidence="6">Major facilitator superfamily (MFS) profile domain-containing protein</fullName>
    </recommendedName>
</protein>
<dbReference type="PROSITE" id="PS50850">
    <property type="entry name" value="MFS"/>
    <property type="match status" value="1"/>
</dbReference>
<feature type="domain" description="Major facilitator superfamily (MFS) profile" evidence="6">
    <location>
        <begin position="1"/>
        <end position="374"/>
    </location>
</feature>
<evidence type="ECO:0000259" key="6">
    <source>
        <dbReference type="PROSITE" id="PS50850"/>
    </source>
</evidence>
<feature type="transmembrane region" description="Helical" evidence="5">
    <location>
        <begin position="131"/>
        <end position="154"/>
    </location>
</feature>
<keyword evidence="4 5" id="KW-0472">Membrane</keyword>
<feature type="transmembrane region" description="Helical" evidence="5">
    <location>
        <begin position="73"/>
        <end position="91"/>
    </location>
</feature>
<organism evidence="7 8">
    <name type="scientific">Muraenolepis orangiensis</name>
    <name type="common">Patagonian moray cod</name>
    <dbReference type="NCBI Taxonomy" id="630683"/>
    <lineage>
        <taxon>Eukaryota</taxon>
        <taxon>Metazoa</taxon>
        <taxon>Chordata</taxon>
        <taxon>Craniata</taxon>
        <taxon>Vertebrata</taxon>
        <taxon>Euteleostomi</taxon>
        <taxon>Actinopterygii</taxon>
        <taxon>Neopterygii</taxon>
        <taxon>Teleostei</taxon>
        <taxon>Neoteleostei</taxon>
        <taxon>Acanthomorphata</taxon>
        <taxon>Zeiogadaria</taxon>
        <taxon>Gadariae</taxon>
        <taxon>Gadiformes</taxon>
        <taxon>Muraenolepidoidei</taxon>
        <taxon>Muraenolepididae</taxon>
        <taxon>Muraenolepis</taxon>
    </lineage>
</organism>